<gene>
    <name evidence="3" type="ORF">ACFQHK_18050</name>
</gene>
<organism evidence="3 4">
    <name type="scientific">Halomarina ordinaria</name>
    <dbReference type="NCBI Taxonomy" id="3033939"/>
    <lineage>
        <taxon>Archaea</taxon>
        <taxon>Methanobacteriati</taxon>
        <taxon>Methanobacteriota</taxon>
        <taxon>Stenosarchaea group</taxon>
        <taxon>Halobacteria</taxon>
        <taxon>Halobacteriales</taxon>
        <taxon>Natronomonadaceae</taxon>
        <taxon>Halomarina</taxon>
    </lineage>
</organism>
<dbReference type="AlphaFoldDB" id="A0ABD5UDB0"/>
<protein>
    <submittedName>
        <fullName evidence="3">Recombinase family protein</fullName>
    </submittedName>
</protein>
<feature type="domain" description="Recombinase" evidence="2">
    <location>
        <begin position="14"/>
        <end position="129"/>
    </location>
</feature>
<evidence type="ECO:0000313" key="4">
    <source>
        <dbReference type="Proteomes" id="UP001596406"/>
    </source>
</evidence>
<dbReference type="Gene3D" id="3.90.1750.20">
    <property type="entry name" value="Putative Large Serine Recombinase, Chain B, Domain 2"/>
    <property type="match status" value="1"/>
</dbReference>
<dbReference type="InterPro" id="IPR011109">
    <property type="entry name" value="DNA_bind_recombinase_dom"/>
</dbReference>
<dbReference type="EMBL" id="JBHSXM010000005">
    <property type="protein sequence ID" value="MFC6838388.1"/>
    <property type="molecule type" value="Genomic_DNA"/>
</dbReference>
<dbReference type="InterPro" id="IPR038109">
    <property type="entry name" value="DNA_bind_recomb_sf"/>
</dbReference>
<reference evidence="3 4" key="1">
    <citation type="journal article" date="2019" name="Int. J. Syst. Evol. Microbiol.">
        <title>The Global Catalogue of Microorganisms (GCM) 10K type strain sequencing project: providing services to taxonomists for standard genome sequencing and annotation.</title>
        <authorList>
            <consortium name="The Broad Institute Genomics Platform"/>
            <consortium name="The Broad Institute Genome Sequencing Center for Infectious Disease"/>
            <person name="Wu L."/>
            <person name="Ma J."/>
        </authorList>
    </citation>
    <scope>NUCLEOTIDE SEQUENCE [LARGE SCALE GENOMIC DNA]</scope>
    <source>
        <strain evidence="3 4">PSRA2</strain>
    </source>
</reference>
<dbReference type="Pfam" id="PF07508">
    <property type="entry name" value="Recombinase"/>
    <property type="match status" value="1"/>
</dbReference>
<accession>A0ABD5UDB0</accession>
<proteinExistence type="predicted"/>
<comment type="caution">
    <text evidence="3">The sequence shown here is derived from an EMBL/GenBank/DDBJ whole genome shotgun (WGS) entry which is preliminary data.</text>
</comment>
<dbReference type="RefSeq" id="WP_304450078.1">
    <property type="nucleotide sequence ID" value="NZ_JARRAH010000005.1"/>
</dbReference>
<feature type="region of interest" description="Disordered" evidence="1">
    <location>
        <begin position="1"/>
        <end position="32"/>
    </location>
</feature>
<name>A0ABD5UDB0_9EURY</name>
<keyword evidence="4" id="KW-1185">Reference proteome</keyword>
<dbReference type="Proteomes" id="UP001596406">
    <property type="component" value="Unassembled WGS sequence"/>
</dbReference>
<evidence type="ECO:0000313" key="3">
    <source>
        <dbReference type="EMBL" id="MFC6838388.1"/>
    </source>
</evidence>
<sequence>MSCQGHSGSEDSSPLPESDDDDTSPTWITPDPDQVDVVRDMFEHFLEHQNYQRTADHLAEQYGHRGIRPTRGQVSNLLQRPVYIGKPTMNVDSSRVDDKKVVVDDADLAIVDEQLYTRVQNVIAAKTRTYSQTNETVEPTDFVDLIGIDGLVNVAPNLQLHCPACGSVDLVKNGVKQTGEISVQNYQCNECDRQSKWPDYRTLQGIAKELEQFLEEMRDE</sequence>
<evidence type="ECO:0000259" key="2">
    <source>
        <dbReference type="PROSITE" id="PS51737"/>
    </source>
</evidence>
<dbReference type="PROSITE" id="PS51737">
    <property type="entry name" value="RECOMBINASE_DNA_BIND"/>
    <property type="match status" value="1"/>
</dbReference>
<evidence type="ECO:0000256" key="1">
    <source>
        <dbReference type="SAM" id="MobiDB-lite"/>
    </source>
</evidence>